<reference evidence="1 2" key="1">
    <citation type="submission" date="2018-02" db="EMBL/GenBank/DDBJ databases">
        <authorList>
            <person name="Ng W.L."/>
            <person name="Stoner T.H."/>
            <person name="Russell D.A."/>
            <person name="Garlena R.A."/>
            <person name="Stoner T.H."/>
            <person name="Pope W.H."/>
            <person name="Jacobs-Sera D."/>
            <person name="Hatfull G.F."/>
        </authorList>
    </citation>
    <scope>NUCLEOTIDE SEQUENCE [LARGE SCALE GENOMIC DNA]</scope>
</reference>
<proteinExistence type="predicted"/>
<dbReference type="Proteomes" id="UP000241655">
    <property type="component" value="Segment"/>
</dbReference>
<name>A0A2P1CCQ5_9CAUD</name>
<gene>
    <name evidence="1" type="primary">20</name>
    <name evidence="1" type="ORF">PBI_BALOO_20</name>
</gene>
<dbReference type="EMBL" id="MG920059">
    <property type="protein sequence ID" value="AVJ49026.1"/>
    <property type="molecule type" value="Genomic_DNA"/>
</dbReference>
<sequence>MSVSLVFTLLGSAGFLAGAVALFQFLNTRKATKSKGSADALLAWRQFTSTAVGDAVDDRDRMKVERDSLHLIRASLIDLVQDLIVALRRHGATPEDVEPYQDRLDEVRAL</sequence>
<evidence type="ECO:0000313" key="2">
    <source>
        <dbReference type="Proteomes" id="UP000241655"/>
    </source>
</evidence>
<accession>A0A2P1CCQ5</accession>
<organism evidence="1 2">
    <name type="scientific">Mycobacterium phage Baloo</name>
    <dbReference type="NCBI Taxonomy" id="2099645"/>
    <lineage>
        <taxon>Viruses</taxon>
        <taxon>Duplodnaviria</taxon>
        <taxon>Heunggongvirae</taxon>
        <taxon>Uroviricota</taxon>
        <taxon>Caudoviricetes</taxon>
        <taxon>Bclasvirinae</taxon>
        <taxon>Pipefishvirus</taxon>
        <taxon>Pipefishvirus athena</taxon>
    </lineage>
</organism>
<protein>
    <submittedName>
        <fullName evidence="1">Uncharacterized protein</fullName>
    </submittedName>
</protein>
<evidence type="ECO:0000313" key="1">
    <source>
        <dbReference type="EMBL" id="AVJ49026.1"/>
    </source>
</evidence>